<dbReference type="CDD" id="cd00303">
    <property type="entry name" value="retropepsin_like"/>
    <property type="match status" value="1"/>
</dbReference>
<evidence type="ECO:0000313" key="1">
    <source>
        <dbReference type="EMBL" id="KAF2299383.1"/>
    </source>
</evidence>
<evidence type="ECO:0000313" key="2">
    <source>
        <dbReference type="Proteomes" id="UP000467840"/>
    </source>
</evidence>
<dbReference type="InterPro" id="IPR021109">
    <property type="entry name" value="Peptidase_aspartic_dom_sf"/>
</dbReference>
<dbReference type="Gene3D" id="2.40.70.10">
    <property type="entry name" value="Acid Proteases"/>
    <property type="match status" value="1"/>
</dbReference>
<accession>A0A6A6LH11</accession>
<comment type="caution">
    <text evidence="1">The sequence shown here is derived from an EMBL/GenBank/DDBJ whole genome shotgun (WGS) entry which is preliminary data.</text>
</comment>
<proteinExistence type="predicted"/>
<dbReference type="Proteomes" id="UP000467840">
    <property type="component" value="Chromosome 1"/>
</dbReference>
<dbReference type="AlphaFoldDB" id="A0A6A6LH11"/>
<gene>
    <name evidence="1" type="ORF">GH714_031785</name>
</gene>
<reference evidence="1 2" key="1">
    <citation type="journal article" date="2020" name="Mol. Plant">
        <title>The Chromosome-Based Rubber Tree Genome Provides New Insights into Spurge Genome Evolution and Rubber Biosynthesis.</title>
        <authorList>
            <person name="Liu J."/>
            <person name="Shi C."/>
            <person name="Shi C.C."/>
            <person name="Li W."/>
            <person name="Zhang Q.J."/>
            <person name="Zhang Y."/>
            <person name="Li K."/>
            <person name="Lu H.F."/>
            <person name="Shi C."/>
            <person name="Zhu S.T."/>
            <person name="Xiao Z.Y."/>
            <person name="Nan H."/>
            <person name="Yue Y."/>
            <person name="Zhu X.G."/>
            <person name="Wu Y."/>
            <person name="Hong X.N."/>
            <person name="Fan G.Y."/>
            <person name="Tong Y."/>
            <person name="Zhang D."/>
            <person name="Mao C.L."/>
            <person name="Liu Y.L."/>
            <person name="Hao S.J."/>
            <person name="Liu W.Q."/>
            <person name="Lv M.Q."/>
            <person name="Zhang H.B."/>
            <person name="Liu Y."/>
            <person name="Hu-Tang G.R."/>
            <person name="Wang J.P."/>
            <person name="Wang J.H."/>
            <person name="Sun Y.H."/>
            <person name="Ni S.B."/>
            <person name="Chen W.B."/>
            <person name="Zhang X.C."/>
            <person name="Jiao Y.N."/>
            <person name="Eichler E.E."/>
            <person name="Li G.H."/>
            <person name="Liu X."/>
            <person name="Gao L.Z."/>
        </authorList>
    </citation>
    <scope>NUCLEOTIDE SEQUENCE [LARGE SCALE GENOMIC DNA]</scope>
    <source>
        <strain evidence="2">cv. GT1</strain>
        <tissue evidence="1">Leaf</tissue>
    </source>
</reference>
<keyword evidence="2" id="KW-1185">Reference proteome</keyword>
<protein>
    <submittedName>
        <fullName evidence="1">Uncharacterized protein</fullName>
    </submittedName>
</protein>
<sequence length="248" mass="27421">MVEEAKSLGIPYEKEMGWLKAVNSSRNSIHGVARDVKVRIGDWHGTLDFFVVPMDNYKCVLGVEFIDRVKAIPMIFANSLCITKGGGTCVVLLLRGKSLPSNTLATMHVEMHEPSSATHDRGDMGGGPNDEDVMRIEWRRVSLHKSSLPKKSNFFREVAYRGRFSRCNSLRGEGKLGGVRMAWQVGREANLHGQLQPMQREGVGGNYPAQSMISLVGPGALKRPIAWLTMVPAHENARCHGLLLPHGH</sequence>
<organism evidence="1 2">
    <name type="scientific">Hevea brasiliensis</name>
    <name type="common">Para rubber tree</name>
    <name type="synonym">Siphonia brasiliensis</name>
    <dbReference type="NCBI Taxonomy" id="3981"/>
    <lineage>
        <taxon>Eukaryota</taxon>
        <taxon>Viridiplantae</taxon>
        <taxon>Streptophyta</taxon>
        <taxon>Embryophyta</taxon>
        <taxon>Tracheophyta</taxon>
        <taxon>Spermatophyta</taxon>
        <taxon>Magnoliopsida</taxon>
        <taxon>eudicotyledons</taxon>
        <taxon>Gunneridae</taxon>
        <taxon>Pentapetalae</taxon>
        <taxon>rosids</taxon>
        <taxon>fabids</taxon>
        <taxon>Malpighiales</taxon>
        <taxon>Euphorbiaceae</taxon>
        <taxon>Crotonoideae</taxon>
        <taxon>Micrandreae</taxon>
        <taxon>Hevea</taxon>
    </lineage>
</organism>
<name>A0A6A6LH11_HEVBR</name>
<dbReference type="EMBL" id="JAAGAX010000011">
    <property type="protein sequence ID" value="KAF2299383.1"/>
    <property type="molecule type" value="Genomic_DNA"/>
</dbReference>